<evidence type="ECO:0000313" key="6">
    <source>
        <dbReference type="EMBL" id="CAF4435680.1"/>
    </source>
</evidence>
<organism evidence="5 7">
    <name type="scientific">Didymodactylos carnosus</name>
    <dbReference type="NCBI Taxonomy" id="1234261"/>
    <lineage>
        <taxon>Eukaryota</taxon>
        <taxon>Metazoa</taxon>
        <taxon>Spiralia</taxon>
        <taxon>Gnathifera</taxon>
        <taxon>Rotifera</taxon>
        <taxon>Eurotatoria</taxon>
        <taxon>Bdelloidea</taxon>
        <taxon>Philodinida</taxon>
        <taxon>Philodinidae</taxon>
        <taxon>Didymodactylos</taxon>
    </lineage>
</organism>
<name>A0A815YI75_9BILA</name>
<feature type="non-terminal residue" evidence="5">
    <location>
        <position position="1"/>
    </location>
</feature>
<accession>A0A815YI75</accession>
<proteinExistence type="predicted"/>
<dbReference type="SUPFAM" id="SSF48508">
    <property type="entry name" value="Nuclear receptor ligand-binding domain"/>
    <property type="match status" value="1"/>
</dbReference>
<comment type="caution">
    <text evidence="5">The sequence shown here is derived from an EMBL/GenBank/DDBJ whole genome shotgun (WGS) entry which is preliminary data.</text>
</comment>
<evidence type="ECO:0000256" key="3">
    <source>
        <dbReference type="ARBA" id="ARBA00023170"/>
    </source>
</evidence>
<evidence type="ECO:0000256" key="4">
    <source>
        <dbReference type="SAM" id="Coils"/>
    </source>
</evidence>
<keyword evidence="2" id="KW-0804">Transcription</keyword>
<dbReference type="InterPro" id="IPR035500">
    <property type="entry name" value="NHR-like_dom_sf"/>
</dbReference>
<feature type="coiled-coil region" evidence="4">
    <location>
        <begin position="153"/>
        <end position="180"/>
    </location>
</feature>
<keyword evidence="3" id="KW-0675">Receptor</keyword>
<dbReference type="Gene3D" id="1.10.565.10">
    <property type="entry name" value="Retinoid X Receptor"/>
    <property type="match status" value="1"/>
</dbReference>
<keyword evidence="7" id="KW-1185">Reference proteome</keyword>
<evidence type="ECO:0000313" key="5">
    <source>
        <dbReference type="EMBL" id="CAF1572045.1"/>
    </source>
</evidence>
<evidence type="ECO:0000256" key="2">
    <source>
        <dbReference type="ARBA" id="ARBA00023163"/>
    </source>
</evidence>
<reference evidence="5" key="1">
    <citation type="submission" date="2021-02" db="EMBL/GenBank/DDBJ databases">
        <authorList>
            <person name="Nowell W R."/>
        </authorList>
    </citation>
    <scope>NUCLEOTIDE SEQUENCE</scope>
</reference>
<sequence length="210" mass="24598">IVNRISAVLYITDSCGPITVKLISFMNSIPEFETLSEQDRFILVKCNLPLVFLMRTCLIYNIEKDLFNEPEMDEEYANYSKQLYIYCFKEEFVIMIKQKIIRQVLENEYGLDKFGKLKLDDIYKVDDKITTIHSKLAENKVLLDAMCKYKKQIEDTLNLKAELDEKIARINRESEQFKNSYGQQSSTVDNPTDVNLKLSQCDKEIRECKA</sequence>
<gene>
    <name evidence="5" type="ORF">GPM918_LOCUS40467</name>
    <name evidence="6" type="ORF">SRO942_LOCUS41411</name>
</gene>
<dbReference type="EMBL" id="CAJOBC010095838">
    <property type="protein sequence ID" value="CAF4435680.1"/>
    <property type="molecule type" value="Genomic_DNA"/>
</dbReference>
<evidence type="ECO:0000313" key="7">
    <source>
        <dbReference type="Proteomes" id="UP000663829"/>
    </source>
</evidence>
<dbReference type="Proteomes" id="UP000663829">
    <property type="component" value="Unassembled WGS sequence"/>
</dbReference>
<keyword evidence="4" id="KW-0175">Coiled coil</keyword>
<protein>
    <submittedName>
        <fullName evidence="5">Uncharacterized protein</fullName>
    </submittedName>
</protein>
<dbReference type="EMBL" id="CAJNOQ010029999">
    <property type="protein sequence ID" value="CAF1572045.1"/>
    <property type="molecule type" value="Genomic_DNA"/>
</dbReference>
<evidence type="ECO:0000256" key="1">
    <source>
        <dbReference type="ARBA" id="ARBA00023015"/>
    </source>
</evidence>
<dbReference type="Proteomes" id="UP000681722">
    <property type="component" value="Unassembled WGS sequence"/>
</dbReference>
<dbReference type="AlphaFoldDB" id="A0A815YI75"/>
<keyword evidence="1" id="KW-0805">Transcription regulation</keyword>